<dbReference type="PANTHER" id="PTHR45685">
    <property type="entry name" value="HELICASE SRCAP-RELATED"/>
    <property type="match status" value="1"/>
</dbReference>
<evidence type="ECO:0000259" key="14">
    <source>
        <dbReference type="PROSITE" id="PS51204"/>
    </source>
</evidence>
<dbReference type="SMART" id="SM00573">
    <property type="entry name" value="HSA"/>
    <property type="match status" value="1"/>
</dbReference>
<dbReference type="SMART" id="SM00490">
    <property type="entry name" value="HELICc"/>
    <property type="match status" value="1"/>
</dbReference>
<evidence type="ECO:0000256" key="5">
    <source>
        <dbReference type="ARBA" id="ARBA00022806"/>
    </source>
</evidence>
<feature type="region of interest" description="Disordered" evidence="11">
    <location>
        <begin position="994"/>
        <end position="1016"/>
    </location>
</feature>
<feature type="compositionally biased region" description="Polar residues" evidence="11">
    <location>
        <begin position="389"/>
        <end position="405"/>
    </location>
</feature>
<evidence type="ECO:0000256" key="3">
    <source>
        <dbReference type="ARBA" id="ARBA00022741"/>
    </source>
</evidence>
<dbReference type="InterPro" id="IPR014001">
    <property type="entry name" value="Helicase_ATP-bd"/>
</dbReference>
<dbReference type="InterPro" id="IPR038718">
    <property type="entry name" value="SNF2-like_sf"/>
</dbReference>
<dbReference type="Pfam" id="PF07529">
    <property type="entry name" value="HSA"/>
    <property type="match status" value="1"/>
</dbReference>
<keyword evidence="7" id="KW-0156">Chromatin regulator</keyword>
<feature type="compositionally biased region" description="Polar residues" evidence="11">
    <location>
        <begin position="342"/>
        <end position="380"/>
    </location>
</feature>
<feature type="region of interest" description="Disordered" evidence="11">
    <location>
        <begin position="1"/>
        <end position="28"/>
    </location>
</feature>
<keyword evidence="6" id="KW-0067">ATP-binding</keyword>
<dbReference type="Pfam" id="PF15790">
    <property type="entry name" value="EP400_N"/>
    <property type="match status" value="1"/>
</dbReference>
<feature type="region of interest" description="Disordered" evidence="11">
    <location>
        <begin position="2004"/>
        <end position="2077"/>
    </location>
</feature>
<feature type="region of interest" description="Disordered" evidence="11">
    <location>
        <begin position="546"/>
        <end position="587"/>
    </location>
</feature>
<keyword evidence="15" id="KW-1185">Reference proteome</keyword>
<feature type="region of interest" description="Disordered" evidence="11">
    <location>
        <begin position="848"/>
        <end position="920"/>
    </location>
</feature>
<evidence type="ECO:0000256" key="9">
    <source>
        <dbReference type="ARBA" id="ARBA00023242"/>
    </source>
</evidence>
<evidence type="ECO:0000256" key="10">
    <source>
        <dbReference type="SAM" id="Coils"/>
    </source>
</evidence>
<keyword evidence="5" id="KW-0347">Helicase</keyword>
<dbReference type="SUPFAM" id="SSF52540">
    <property type="entry name" value="P-loop containing nucleoside triphosphate hydrolases"/>
    <property type="match status" value="2"/>
</dbReference>
<dbReference type="InterPro" id="IPR000330">
    <property type="entry name" value="SNF2_N"/>
</dbReference>
<dbReference type="InterPro" id="IPR049730">
    <property type="entry name" value="SNF2/RAD54-like_C"/>
</dbReference>
<feature type="compositionally biased region" description="Acidic residues" evidence="11">
    <location>
        <begin position="900"/>
        <end position="911"/>
    </location>
</feature>
<protein>
    <submittedName>
        <fullName evidence="16">Helicase domino-like</fullName>
    </submittedName>
</protein>
<name>A0ABM1T4X0_LIMPO</name>
<feature type="compositionally biased region" description="Basic and acidic residues" evidence="11">
    <location>
        <begin position="2040"/>
        <end position="2053"/>
    </location>
</feature>
<evidence type="ECO:0000259" key="12">
    <source>
        <dbReference type="PROSITE" id="PS51192"/>
    </source>
</evidence>
<keyword evidence="9" id="KW-0539">Nucleus</keyword>
<dbReference type="InterPro" id="IPR014012">
    <property type="entry name" value="HSA_dom"/>
</dbReference>
<keyword evidence="8" id="KW-0238">DNA-binding</keyword>
<feature type="compositionally biased region" description="Basic and acidic residues" evidence="11">
    <location>
        <begin position="999"/>
        <end position="1016"/>
    </location>
</feature>
<feature type="region of interest" description="Disordered" evidence="11">
    <location>
        <begin position="1244"/>
        <end position="1281"/>
    </location>
</feature>
<feature type="coiled-coil region" evidence="10">
    <location>
        <begin position="1902"/>
        <end position="1996"/>
    </location>
</feature>
<dbReference type="Proteomes" id="UP000694941">
    <property type="component" value="Unplaced"/>
</dbReference>
<dbReference type="SMART" id="SM00487">
    <property type="entry name" value="DEXDc"/>
    <property type="match status" value="1"/>
</dbReference>
<keyword evidence="10" id="KW-0175">Coiled coil</keyword>
<comment type="subcellular location">
    <subcellularLocation>
        <location evidence="1">Nucleus</location>
    </subcellularLocation>
</comment>
<evidence type="ECO:0000259" key="13">
    <source>
        <dbReference type="PROSITE" id="PS51194"/>
    </source>
</evidence>
<accession>A0ABM1T4X0</accession>
<evidence type="ECO:0000256" key="1">
    <source>
        <dbReference type="ARBA" id="ARBA00004123"/>
    </source>
</evidence>
<dbReference type="PANTHER" id="PTHR45685:SF1">
    <property type="entry name" value="HELICASE SRCAP"/>
    <property type="match status" value="1"/>
</dbReference>
<comment type="similarity">
    <text evidence="2">Belongs to the SNF2/RAD54 helicase family. SWR1 subfamily.</text>
</comment>
<organism evidence="15 16">
    <name type="scientific">Limulus polyphemus</name>
    <name type="common">Atlantic horseshoe crab</name>
    <dbReference type="NCBI Taxonomy" id="6850"/>
    <lineage>
        <taxon>Eukaryota</taxon>
        <taxon>Metazoa</taxon>
        <taxon>Ecdysozoa</taxon>
        <taxon>Arthropoda</taxon>
        <taxon>Chelicerata</taxon>
        <taxon>Merostomata</taxon>
        <taxon>Xiphosura</taxon>
        <taxon>Limulidae</taxon>
        <taxon>Limulus</taxon>
    </lineage>
</organism>
<dbReference type="PROSITE" id="PS51204">
    <property type="entry name" value="HSA"/>
    <property type="match status" value="1"/>
</dbReference>
<feature type="region of interest" description="Disordered" evidence="11">
    <location>
        <begin position="950"/>
        <end position="982"/>
    </location>
</feature>
<evidence type="ECO:0000313" key="15">
    <source>
        <dbReference type="Proteomes" id="UP000694941"/>
    </source>
</evidence>
<reference evidence="16" key="1">
    <citation type="submission" date="2025-08" db="UniProtKB">
        <authorList>
            <consortium name="RefSeq"/>
        </authorList>
    </citation>
    <scope>IDENTIFICATION</scope>
    <source>
        <tissue evidence="16">Muscle</tissue>
    </source>
</reference>
<feature type="compositionally biased region" description="Polar residues" evidence="11">
    <location>
        <begin position="554"/>
        <end position="572"/>
    </location>
</feature>
<feature type="coiled-coil region" evidence="10">
    <location>
        <begin position="2563"/>
        <end position="2597"/>
    </location>
</feature>
<sequence>MIQAGGEPNGNKSGHLELQTSQNTDQQTQVRNTLLQVSQSETREITPSEQQIVQTNVTSASSIQLQPQGQRIALAQPVAGTVNVIAAPGTTGVTPAATAAYQHYLIPGVSLGSQIQNIAIPAQVAVSLQQGSVRTTRTAQTEASVSSTSYAISSPQGLARILAAASQSYNVRTGNRPVTTSDIGLTGHSQLQAQSTVPVTAVSVQNVQLQKLGTVGSTVLTLPVATVSMPQRTVVRTGRQDGAGVCLTTSGTGTAVLGHQQQQAILLNPTGALHVQRSNVNRVHSYSLASANTVTGPLAVQSGSTVLQVGTPNQSYLASSVSNLIPQSKVVPSLSCQVAQGQTSNKRNANSSHSTSVNTCMSSVSNNTMPTVNSVTSNNAIGVGGPPSKTYSVSPVTNRNLSPHSSPKPKRLKLELKPPPNEETARMRNKILAHKIQQLKRNKDKYTEHLTEFFFLQNGGNMMDYFLWRKRATPQLMAYLKAHVLDSDEEEQKVQAEIRSTVPGSFTSTSAFIRTGLGRPGAGDLGSQPKTIASFTSSSQLTSSSSRLAISATGHTPTTSRPSLTALSISHGSSKPPKSSPTAFQNLPNRFTTRQHSLSAVYDSTIGSQEEIVERAKQEAYVVQRISELRKEGLWSAKRLPKVQEPPRTKAHWDYLLEEMVWLATDFAQERKWKKAAAKKCAKMVVKYHQERQMKAEKAEKEELQRLKRIAGQVAKEIKQFWANIEKLVEYKTQTRLEEKRKKALDLHLNFIVDQTEKYSSWLTQGMNRSIRDSSVNSKASSVPESRTSSPISGSSVDEFRPEGSSSDDEETIDREEAAGINEEEQNQEIDLLQKESEVPIEELLKTLPAEILEKPAPLTNEEETATESETEDKSRMSSVDVKNAKKTKDDEEFQVVSHEEEEDDENSLEEQEIKEKNVDYEAELKELQQEGECSIEELYEKYAGAYASDFEIPESGESLASESEDELDEEEEEESISNYEDVDVGMEYLANMDEAQDQDEKTETTDDKTSKGPSREITDIAAAAESFQPKGNTLSTTQVFTKVPFLLKHQLREYQHIGLDWLVAMHDRKLNGILADEMGLGKTIQTIAVLAHQACDKGNWGPHLIVVPTSVMLNWEMEFKKWCPAFKILTYYGNPKERKQKRQGWTKPNAFHVCITSYKLVIQDHQAFRRKRWKYFILDEHVSLWALNLLLADLELCLTAFAAHRIKKFQTLPRFIEEIDSYPDPPPKCPPGKIRLHIRTSTASQPASGRASPMTGVQNRAVSPAPLLRPTAPTVPSRPIGFAQPQLAATQQRLLVLTSSGNVVGPSSQSISPVAALGTSQSGAEYTLHHIQKTSAGLVGIPAVSSKLGTTLHLQQNTQLGTGVATPFGIGRLLQTPSGQHVLLTPATPTISSDQSVLSSVGATVSQQLTQSSRSLQDALKEKVISSTAPATTVSTNVVLNPSTPASTSAGKPVLKVTPLTVVTQPATAVQYQRRRNKFTNVTPSKPVTCGDTSSSVEQKMDNSTKLLFQLKSLEGKKKDFRKNKLKLLGYTNSQRCAACPIYGHDLVEAVTVTNDVRQCPKGRPWGGMGYVNCQNAPLTLHNPRNLWHQTQTLNEMVYTPETLLSELHDVISRFVFVVPGVSAPRIKMHMSHPPTSTLQKIKLWKQNIQKQLAPLCRYLHPISSNMSTQFPDLRLIQYDCGKLQTLDKLLWQLKNDGHRILIFTQMSRILDILEQFLNYHGHTYLRLDGSTRIEQRQALMERFNADKRIFCFILSTRSGGIGVNLTGADTVIFYDSDWNPTMDAQAQDRCHRIGQTRDVHIYRLVSEMTVEENILKKAGQKRLLGDLAIEGGNFTSVFFQKNAIRELFGIKEDNSTDRCVVKKDPNDSDVSKLGVTAVEEKPVDLTEKFLQTELEQALGMAEEENDVEAAKTARAEAAAELAEFDESIPIDSETRDNEERSQAEEELDKLMDQLTPVEKYAMQYLETIQDSFSLEQLKQAEEEIEAQKKDWELGRLKAFKEEEERRRASYDEEEDPKISYSREDAYNQVPKNSKSGSKGKDVKTSKNKSKDTSQGGKVGTRRGETPKRRSRRISLLQERRQYEGCSDSEIEVNKQIFGSKAVNHFDEKCSYTMPCFRQSSTELRTTTIKINSEEIGKNVEDISTHSSPDSPMTIDFGSKNAPTAFSNSVESNKPSFVSNVTTCNTLYKNVTSIKEPSKKVGTVFLLSEHYPVSSGSVKDIPTLSGTSEVLCNMSTTAGSHDLLARECVSSVRASLPKLSSVTSVPPPFSNPNLVIRTRRASAREAQLKQPISSPVEISYTNSISVEPSHSPLSGYGVSVEQDEVQNRAALAPFPEKRVTVIRSISLPGTLSSGASVHEQNGIIWCPPTPPTEENDLYVDHSLGFLYEESIMTESQLPPVFVIQSLQGLPLNLTVLSPAHIPNWDLVADVFNSVSRTYRSPKQCKARYESVIVPREEGRILYDTNPKKQKKTKGIYKTKNNRPMRTSQLYMQDNNNTFTSLYNNRFETIKSVANKRTPTLKPLFVNPAGKNLKHAAVLAESGIVYDQPLSPVKVASNRADRIAREKQRTQQAAAAAAAAEQQLTAQRQQQQQQQQQVTVTAQGITQQQAAHAQAVIASLTPQTQQLQAVVSVLIFFM</sequence>
<dbReference type="RefSeq" id="XP_022250926.1">
    <property type="nucleotide sequence ID" value="XM_022395218.1"/>
</dbReference>
<dbReference type="Pfam" id="PF00176">
    <property type="entry name" value="SNF2-rel_dom"/>
    <property type="match status" value="1"/>
</dbReference>
<evidence type="ECO:0000256" key="4">
    <source>
        <dbReference type="ARBA" id="ARBA00022801"/>
    </source>
</evidence>
<feature type="compositionally biased region" description="Polar residues" evidence="11">
    <location>
        <begin position="772"/>
        <end position="796"/>
    </location>
</feature>
<dbReference type="PROSITE" id="PS51192">
    <property type="entry name" value="HELICASE_ATP_BIND_1"/>
    <property type="match status" value="1"/>
</dbReference>
<feature type="region of interest" description="Disordered" evidence="11">
    <location>
        <begin position="772"/>
        <end position="835"/>
    </location>
</feature>
<dbReference type="Gene3D" id="3.40.50.300">
    <property type="entry name" value="P-loop containing nucleotide triphosphate hydrolases"/>
    <property type="match status" value="1"/>
</dbReference>
<keyword evidence="3" id="KW-0547">Nucleotide-binding</keyword>
<gene>
    <name evidence="16" type="primary">LOC106467099</name>
</gene>
<proteinExistence type="inferred from homology"/>
<dbReference type="InterPro" id="IPR050520">
    <property type="entry name" value="INO80/SWR1_helicase"/>
</dbReference>
<dbReference type="CDD" id="cd18793">
    <property type="entry name" value="SF2_C_SNF"/>
    <property type="match status" value="1"/>
</dbReference>
<dbReference type="GeneID" id="106467099"/>
<keyword evidence="4" id="KW-0378">Hydrolase</keyword>
<evidence type="ECO:0000256" key="2">
    <source>
        <dbReference type="ARBA" id="ARBA00009220"/>
    </source>
</evidence>
<feature type="domain" description="Helicase ATP-binding" evidence="12">
    <location>
        <begin position="1064"/>
        <end position="1221"/>
    </location>
</feature>
<evidence type="ECO:0000256" key="6">
    <source>
        <dbReference type="ARBA" id="ARBA00022840"/>
    </source>
</evidence>
<dbReference type="PROSITE" id="PS51194">
    <property type="entry name" value="HELICASE_CTER"/>
    <property type="match status" value="1"/>
</dbReference>
<evidence type="ECO:0000256" key="11">
    <source>
        <dbReference type="SAM" id="MobiDB-lite"/>
    </source>
</evidence>
<dbReference type="InterPro" id="IPR031575">
    <property type="entry name" value="EP400_N"/>
</dbReference>
<feature type="compositionally biased region" description="Acidic residues" evidence="11">
    <location>
        <begin position="861"/>
        <end position="871"/>
    </location>
</feature>
<evidence type="ECO:0000313" key="16">
    <source>
        <dbReference type="RefSeq" id="XP_022250926.1"/>
    </source>
</evidence>
<feature type="region of interest" description="Disordered" evidence="11">
    <location>
        <begin position="342"/>
        <end position="422"/>
    </location>
</feature>
<evidence type="ECO:0000256" key="8">
    <source>
        <dbReference type="ARBA" id="ARBA00023125"/>
    </source>
</evidence>
<dbReference type="Gene3D" id="3.40.50.10810">
    <property type="entry name" value="Tandem AAA-ATPase domain"/>
    <property type="match status" value="1"/>
</dbReference>
<dbReference type="InterPro" id="IPR027417">
    <property type="entry name" value="P-loop_NTPase"/>
</dbReference>
<feature type="domain" description="Helicase C-terminal" evidence="13">
    <location>
        <begin position="1687"/>
        <end position="1837"/>
    </location>
</feature>
<evidence type="ECO:0000256" key="7">
    <source>
        <dbReference type="ARBA" id="ARBA00022853"/>
    </source>
</evidence>
<feature type="compositionally biased region" description="Basic and acidic residues" evidence="11">
    <location>
        <begin position="2004"/>
        <end position="2027"/>
    </location>
</feature>
<dbReference type="Pfam" id="PF00271">
    <property type="entry name" value="Helicase_C"/>
    <property type="match status" value="1"/>
</dbReference>
<dbReference type="InterPro" id="IPR001650">
    <property type="entry name" value="Helicase_C-like"/>
</dbReference>
<feature type="domain" description="HSA" evidence="14">
    <location>
        <begin position="640"/>
        <end position="712"/>
    </location>
</feature>
<feature type="compositionally biased region" description="Polar residues" evidence="11">
    <location>
        <begin position="18"/>
        <end position="28"/>
    </location>
</feature>
<feature type="compositionally biased region" description="Acidic residues" evidence="11">
    <location>
        <begin position="963"/>
        <end position="982"/>
    </location>
</feature>